<evidence type="ECO:0000256" key="4">
    <source>
        <dbReference type="SAM" id="Coils"/>
    </source>
</evidence>
<dbReference type="Pfam" id="PF12848">
    <property type="entry name" value="ABC_tran_Xtn"/>
    <property type="match status" value="1"/>
</dbReference>
<dbReference type="GO" id="GO:0016887">
    <property type="term" value="F:ATP hydrolysis activity"/>
    <property type="evidence" value="ECO:0007669"/>
    <property type="project" value="InterPro"/>
</dbReference>
<dbReference type="EMBL" id="DVFV01000123">
    <property type="protein sequence ID" value="HIQ91388.1"/>
    <property type="molecule type" value="Genomic_DNA"/>
</dbReference>
<evidence type="ECO:0000256" key="1">
    <source>
        <dbReference type="ARBA" id="ARBA00022737"/>
    </source>
</evidence>
<dbReference type="FunFam" id="3.40.50.300:FF:000070">
    <property type="entry name" value="Putative ABC transporter ATP-binding component"/>
    <property type="match status" value="1"/>
</dbReference>
<name>A0A9D0ZRW0_9FIRM</name>
<feature type="domain" description="ABC transporter" evidence="5">
    <location>
        <begin position="320"/>
        <end position="531"/>
    </location>
</feature>
<dbReference type="PANTHER" id="PTHR42855">
    <property type="entry name" value="ABC TRANSPORTER ATP-BINDING SUBUNIT"/>
    <property type="match status" value="1"/>
</dbReference>
<dbReference type="AlphaFoldDB" id="A0A9D0ZRW0"/>
<dbReference type="PROSITE" id="PS50893">
    <property type="entry name" value="ABC_TRANSPORTER_2"/>
    <property type="match status" value="2"/>
</dbReference>
<keyword evidence="4" id="KW-0175">Coiled coil</keyword>
<organism evidence="6 7">
    <name type="scientific">Candidatus Coprosoma intestinipullorum</name>
    <dbReference type="NCBI Taxonomy" id="2840752"/>
    <lineage>
        <taxon>Bacteria</taxon>
        <taxon>Bacillati</taxon>
        <taxon>Bacillota</taxon>
        <taxon>Bacillota incertae sedis</taxon>
        <taxon>Candidatus Coprosoma</taxon>
    </lineage>
</organism>
<reference evidence="6" key="1">
    <citation type="submission" date="2020-10" db="EMBL/GenBank/DDBJ databases">
        <authorList>
            <person name="Gilroy R."/>
        </authorList>
    </citation>
    <scope>NUCLEOTIDE SEQUENCE</scope>
    <source>
        <strain evidence="6">CHK147-3167</strain>
    </source>
</reference>
<dbReference type="Proteomes" id="UP000886786">
    <property type="component" value="Unassembled WGS sequence"/>
</dbReference>
<dbReference type="InterPro" id="IPR003439">
    <property type="entry name" value="ABC_transporter-like_ATP-bd"/>
</dbReference>
<dbReference type="CDD" id="cd03221">
    <property type="entry name" value="ABCF_EF-3"/>
    <property type="match status" value="2"/>
</dbReference>
<keyword evidence="2" id="KW-0547">Nucleotide-binding</keyword>
<dbReference type="GO" id="GO:0005524">
    <property type="term" value="F:ATP binding"/>
    <property type="evidence" value="ECO:0007669"/>
    <property type="project" value="UniProtKB-KW"/>
</dbReference>
<reference evidence="6" key="2">
    <citation type="journal article" date="2021" name="PeerJ">
        <title>Extensive microbial diversity within the chicken gut microbiome revealed by metagenomics and culture.</title>
        <authorList>
            <person name="Gilroy R."/>
            <person name="Ravi A."/>
            <person name="Getino M."/>
            <person name="Pursley I."/>
            <person name="Horton D.L."/>
            <person name="Alikhan N.F."/>
            <person name="Baker D."/>
            <person name="Gharbi K."/>
            <person name="Hall N."/>
            <person name="Watson M."/>
            <person name="Adriaenssens E.M."/>
            <person name="Foster-Nyarko E."/>
            <person name="Jarju S."/>
            <person name="Secka A."/>
            <person name="Antonio M."/>
            <person name="Oren A."/>
            <person name="Chaudhuri R.R."/>
            <person name="La Ragione R."/>
            <person name="Hildebrand F."/>
            <person name="Pallen M.J."/>
        </authorList>
    </citation>
    <scope>NUCLEOTIDE SEQUENCE</scope>
    <source>
        <strain evidence="6">CHK147-3167</strain>
    </source>
</reference>
<dbReference type="Pfam" id="PF00005">
    <property type="entry name" value="ABC_tran"/>
    <property type="match status" value="2"/>
</dbReference>
<evidence type="ECO:0000256" key="3">
    <source>
        <dbReference type="ARBA" id="ARBA00022840"/>
    </source>
</evidence>
<dbReference type="InterPro" id="IPR051309">
    <property type="entry name" value="ABCF_ATPase"/>
</dbReference>
<evidence type="ECO:0000313" key="6">
    <source>
        <dbReference type="EMBL" id="HIQ91388.1"/>
    </source>
</evidence>
<dbReference type="SMART" id="SM00382">
    <property type="entry name" value="AAA"/>
    <property type="match status" value="2"/>
</dbReference>
<gene>
    <name evidence="6" type="ORF">IAB27_07195</name>
</gene>
<feature type="coiled-coil region" evidence="4">
    <location>
        <begin position="244"/>
        <end position="271"/>
    </location>
</feature>
<dbReference type="InterPro" id="IPR027417">
    <property type="entry name" value="P-loop_NTPase"/>
</dbReference>
<evidence type="ECO:0000259" key="5">
    <source>
        <dbReference type="PROSITE" id="PS50893"/>
    </source>
</evidence>
<keyword evidence="3 6" id="KW-0067">ATP-binding</keyword>
<evidence type="ECO:0000256" key="2">
    <source>
        <dbReference type="ARBA" id="ARBA00022741"/>
    </source>
</evidence>
<dbReference type="SUPFAM" id="SSF52540">
    <property type="entry name" value="P-loop containing nucleoside triphosphate hydrolases"/>
    <property type="match status" value="2"/>
</dbReference>
<evidence type="ECO:0000313" key="7">
    <source>
        <dbReference type="Proteomes" id="UP000886786"/>
    </source>
</evidence>
<sequence length="531" mass="60917">MLQVKNLSLRFGKRVLFENVNLEFKPHECYGVIGANGAGKSTFLKILTGEIESSTGEIIKDKYERISVLKQNHNAYDEYTVIDTVIMGNDRLYQIMKEKEALYMKPDFTDEDGITVAKLEDEFESLNGWEAESNAAILLSGLGLDNSYYDKNMKELTDKDKVKVLLAQALFGEPDILLLDEPTNGLDLKSKIWLENFLLDFKGTIILVSHDRHFLNKICTYMVDIDRQKIKMTVGNYDFWYQTNELMQKQIKEANKKKEAKIKELESFIARFSANASKSKQATSRKKLLDKITLEELVPSSRKYPYINFEYERRLGKEVITLSKINVTINGKQILKNFTLNIKPDDKIALIGENEIAKTTLFKVITGEITPDSGEIKIGSTVIMSYFPKNHDEYFTEDENLIEWLRKYSENKDDSFVRGFLGRMLFSGEESLKSVKVLSGGEKVRCMFSKMMLNKGNVLLLDEPTNHLDIESITSLNNGLAKFNGPIVIASFDTELIRTLANRLIDIHDDGTYTDKQMTYDEYLDYLEKNK</sequence>
<proteinExistence type="predicted"/>
<feature type="domain" description="ABC transporter" evidence="5">
    <location>
        <begin position="2"/>
        <end position="259"/>
    </location>
</feature>
<dbReference type="Gene3D" id="3.40.50.300">
    <property type="entry name" value="P-loop containing nucleotide triphosphate hydrolases"/>
    <property type="match status" value="2"/>
</dbReference>
<comment type="caution">
    <text evidence="6">The sequence shown here is derived from an EMBL/GenBank/DDBJ whole genome shotgun (WGS) entry which is preliminary data.</text>
</comment>
<protein>
    <submittedName>
        <fullName evidence="6">ABC-F family ATP-binding cassette domain-containing protein</fullName>
    </submittedName>
</protein>
<accession>A0A9D0ZRW0</accession>
<dbReference type="InterPro" id="IPR032781">
    <property type="entry name" value="ABC_tran_Xtn"/>
</dbReference>
<dbReference type="PANTHER" id="PTHR42855:SF2">
    <property type="entry name" value="DRUG RESISTANCE ABC TRANSPORTER,ATP-BINDING PROTEIN"/>
    <property type="match status" value="1"/>
</dbReference>
<keyword evidence="1" id="KW-0677">Repeat</keyword>
<dbReference type="FunFam" id="3.40.50.300:FF:000011">
    <property type="entry name" value="Putative ABC transporter ATP-binding component"/>
    <property type="match status" value="1"/>
</dbReference>
<dbReference type="InterPro" id="IPR003593">
    <property type="entry name" value="AAA+_ATPase"/>
</dbReference>